<feature type="region of interest" description="Disordered" evidence="6">
    <location>
        <begin position="44"/>
        <end position="97"/>
    </location>
</feature>
<keyword evidence="8" id="KW-1185">Reference proteome</keyword>
<organism evidence="7 8">
    <name type="scientific">Eimeria mitis</name>
    <dbReference type="NCBI Taxonomy" id="44415"/>
    <lineage>
        <taxon>Eukaryota</taxon>
        <taxon>Sar</taxon>
        <taxon>Alveolata</taxon>
        <taxon>Apicomplexa</taxon>
        <taxon>Conoidasida</taxon>
        <taxon>Coccidia</taxon>
        <taxon>Eucoccidiorida</taxon>
        <taxon>Eimeriorina</taxon>
        <taxon>Eimeriidae</taxon>
        <taxon>Eimeria</taxon>
    </lineage>
</organism>
<keyword evidence="3" id="KW-0378">Hydrolase</keyword>
<proteinExistence type="inferred from homology"/>
<dbReference type="SUPFAM" id="SSF53182">
    <property type="entry name" value="Pyrrolidone carboxyl peptidase (pyroglutamate aminopeptidase)"/>
    <property type="match status" value="1"/>
</dbReference>
<dbReference type="InterPro" id="IPR033694">
    <property type="entry name" value="PGPEP1_Cys_AS"/>
</dbReference>
<dbReference type="Pfam" id="PF01470">
    <property type="entry name" value="Peptidase_C15"/>
    <property type="match status" value="1"/>
</dbReference>
<comment type="similarity">
    <text evidence="1">Belongs to the peptidase C15 family.</text>
</comment>
<evidence type="ECO:0000256" key="4">
    <source>
        <dbReference type="ARBA" id="ARBA00022807"/>
    </source>
</evidence>
<name>U6KJS2_9EIME</name>
<keyword evidence="4" id="KW-0788">Thiol protease</keyword>
<reference evidence="7" key="2">
    <citation type="submission" date="2013-10" db="EMBL/GenBank/DDBJ databases">
        <authorList>
            <person name="Aslett M."/>
        </authorList>
    </citation>
    <scope>NUCLEOTIDE SEQUENCE [LARGE SCALE GENOMIC DNA]</scope>
    <source>
        <strain evidence="7">Houghton</strain>
    </source>
</reference>
<dbReference type="OrthoDB" id="407146at2759"/>
<evidence type="ECO:0000313" key="7">
    <source>
        <dbReference type="EMBL" id="CDJ36507.1"/>
    </source>
</evidence>
<dbReference type="EC" id="3.4.19.3" evidence="5"/>
<sequence length="271" mass="28624">MGLPGDGGSEKPSRLRVYLTGFGPFSSVSDNPSATLVEQIATALGSEQTNPAPPTPREEQSTRQPICSCRTANGLTNLGDSTGPGEPSSPALARPTKAPGNVELCGWEVLEVSAEAATEAVPRIHSALCSNDRNKLSVSSGVVSEAADVRETQEEREDVPTYSGADRTEEPLMLALHFGPVAADLSRQGFSCCVSDDAGCFVCNFLYFKSLQEGQRSGVASLFVHIPPFSVMSLQQQLAAALRLLAVLARKEHQQGLGNGLPEEKVEPQGS</sequence>
<evidence type="ECO:0000313" key="8">
    <source>
        <dbReference type="Proteomes" id="UP000030744"/>
    </source>
</evidence>
<dbReference type="PANTHER" id="PTHR23402">
    <property type="entry name" value="PROTEASE FAMILY C15 PYROGLUTAMYL-PEPTIDASE I-RELATED"/>
    <property type="match status" value="1"/>
</dbReference>
<feature type="active site" evidence="5">
    <location>
        <position position="203"/>
    </location>
</feature>
<dbReference type="AlphaFoldDB" id="U6KJS2"/>
<dbReference type="GO" id="GO:0016920">
    <property type="term" value="F:pyroglutamyl-peptidase activity"/>
    <property type="evidence" value="ECO:0007669"/>
    <property type="project" value="UniProtKB-EC"/>
</dbReference>
<dbReference type="Gene3D" id="3.40.630.20">
    <property type="entry name" value="Peptidase C15, pyroglutamyl peptidase I-like"/>
    <property type="match status" value="1"/>
</dbReference>
<evidence type="ECO:0000256" key="5">
    <source>
        <dbReference type="PROSITE-ProRule" id="PRU10077"/>
    </source>
</evidence>
<dbReference type="GeneID" id="60404472"/>
<dbReference type="InterPro" id="IPR036440">
    <property type="entry name" value="Peptidase_C15-like_sf"/>
</dbReference>
<dbReference type="PROSITE" id="PS01334">
    <property type="entry name" value="PYRASE_CYS"/>
    <property type="match status" value="1"/>
</dbReference>
<dbReference type="InterPro" id="IPR016125">
    <property type="entry name" value="Peptidase_C15-like"/>
</dbReference>
<protein>
    <recommendedName>
        <fullName evidence="5">Pyroglutamyl-peptidase I</fullName>
        <ecNumber evidence="5">3.4.19.3</ecNumber>
    </recommendedName>
</protein>
<evidence type="ECO:0000256" key="3">
    <source>
        <dbReference type="ARBA" id="ARBA00022801"/>
    </source>
</evidence>
<feature type="compositionally biased region" description="Polar residues" evidence="6">
    <location>
        <begin position="62"/>
        <end position="80"/>
    </location>
</feature>
<reference evidence="7" key="1">
    <citation type="submission" date="2013-10" db="EMBL/GenBank/DDBJ databases">
        <title>Genomic analysis of the causative agents of coccidiosis in chickens.</title>
        <authorList>
            <person name="Reid A.J."/>
            <person name="Blake D."/>
            <person name="Billington K."/>
            <person name="Browne H."/>
            <person name="Dunn M."/>
            <person name="Hung S."/>
            <person name="Kawahara F."/>
            <person name="Miranda-Saavedra D."/>
            <person name="Mourier T."/>
            <person name="Nagra H."/>
            <person name="Otto T.D."/>
            <person name="Rawlings N."/>
            <person name="Sanchez A."/>
            <person name="Sanders M."/>
            <person name="Subramaniam C."/>
            <person name="Tay Y."/>
            <person name="Dear P."/>
            <person name="Doerig C."/>
            <person name="Gruber A."/>
            <person name="Parkinson J."/>
            <person name="Shirley M."/>
            <person name="Wan K.L."/>
            <person name="Berriman M."/>
            <person name="Tomley F."/>
            <person name="Pain A."/>
        </authorList>
    </citation>
    <scope>NUCLEOTIDE SEQUENCE [LARGE SCALE GENOMIC DNA]</scope>
    <source>
        <strain evidence="7">Houghton</strain>
    </source>
</reference>
<evidence type="ECO:0000256" key="1">
    <source>
        <dbReference type="ARBA" id="ARBA00006641"/>
    </source>
</evidence>
<accession>U6KJS2</accession>
<comment type="catalytic activity">
    <reaction evidence="5">
        <text>Release of an N-terminal pyroglutamyl group from a polypeptide, the second amino acid generally not being Pro.</text>
        <dbReference type="EC" id="3.4.19.3"/>
    </reaction>
</comment>
<dbReference type="VEuPathDB" id="ToxoDB:EMH_0088170"/>
<dbReference type="EMBL" id="HG736127">
    <property type="protein sequence ID" value="CDJ36507.1"/>
    <property type="molecule type" value="Genomic_DNA"/>
</dbReference>
<gene>
    <name evidence="7" type="ORF">EMH_0088170</name>
</gene>
<evidence type="ECO:0000256" key="6">
    <source>
        <dbReference type="SAM" id="MobiDB-lite"/>
    </source>
</evidence>
<evidence type="ECO:0000256" key="2">
    <source>
        <dbReference type="ARBA" id="ARBA00022670"/>
    </source>
</evidence>
<dbReference type="PANTHER" id="PTHR23402:SF1">
    <property type="entry name" value="PYROGLUTAMYL-PEPTIDASE I"/>
    <property type="match status" value="1"/>
</dbReference>
<dbReference type="Proteomes" id="UP000030744">
    <property type="component" value="Unassembled WGS sequence"/>
</dbReference>
<dbReference type="GO" id="GO:0006508">
    <property type="term" value="P:proteolysis"/>
    <property type="evidence" value="ECO:0007669"/>
    <property type="project" value="UniProtKB-KW"/>
</dbReference>
<dbReference type="RefSeq" id="XP_037878795.1">
    <property type="nucleotide sequence ID" value="XM_038022941.1"/>
</dbReference>
<keyword evidence="2" id="KW-0645">Protease</keyword>